<sequence>MMRKFDMQNRVVERNTFTEQTIAYIEDQDIIDTLEAEIVKFSDINIDKKKENNERKRKLENVNENVKHSKIKIVPSNNKDNTDNENVDTVDVNGDDKTDGEIEKMVDDDENDTIFNINGNTCDEDELESEIQTKISAFGASGTDRQDETIESLMDMSEEEDELAQKSS</sequence>
<feature type="region of interest" description="Disordered" evidence="1">
    <location>
        <begin position="66"/>
        <end position="100"/>
    </location>
</feature>
<name>A0A6J8D720_MYTCO</name>
<protein>
    <submittedName>
        <fullName evidence="2">Uncharacterized protein</fullName>
    </submittedName>
</protein>
<evidence type="ECO:0000313" key="2">
    <source>
        <dbReference type="EMBL" id="CAC5403132.1"/>
    </source>
</evidence>
<dbReference type="AlphaFoldDB" id="A0A6J8D720"/>
<evidence type="ECO:0000313" key="3">
    <source>
        <dbReference type="Proteomes" id="UP000507470"/>
    </source>
</evidence>
<reference evidence="2 3" key="1">
    <citation type="submission" date="2020-06" db="EMBL/GenBank/DDBJ databases">
        <authorList>
            <person name="Li R."/>
            <person name="Bekaert M."/>
        </authorList>
    </citation>
    <scope>NUCLEOTIDE SEQUENCE [LARGE SCALE GENOMIC DNA]</scope>
    <source>
        <strain evidence="3">wild</strain>
    </source>
</reference>
<accession>A0A6J8D720</accession>
<dbReference type="EMBL" id="CACVKT020006671">
    <property type="protein sequence ID" value="CAC5403132.1"/>
    <property type="molecule type" value="Genomic_DNA"/>
</dbReference>
<organism evidence="2 3">
    <name type="scientific">Mytilus coruscus</name>
    <name type="common">Sea mussel</name>
    <dbReference type="NCBI Taxonomy" id="42192"/>
    <lineage>
        <taxon>Eukaryota</taxon>
        <taxon>Metazoa</taxon>
        <taxon>Spiralia</taxon>
        <taxon>Lophotrochozoa</taxon>
        <taxon>Mollusca</taxon>
        <taxon>Bivalvia</taxon>
        <taxon>Autobranchia</taxon>
        <taxon>Pteriomorphia</taxon>
        <taxon>Mytilida</taxon>
        <taxon>Mytiloidea</taxon>
        <taxon>Mytilidae</taxon>
        <taxon>Mytilinae</taxon>
        <taxon>Mytilus</taxon>
    </lineage>
</organism>
<evidence type="ECO:0000256" key="1">
    <source>
        <dbReference type="SAM" id="MobiDB-lite"/>
    </source>
</evidence>
<proteinExistence type="predicted"/>
<keyword evidence="3" id="KW-1185">Reference proteome</keyword>
<gene>
    <name evidence="2" type="ORF">MCOR_37038</name>
</gene>
<dbReference type="Proteomes" id="UP000507470">
    <property type="component" value="Unassembled WGS sequence"/>
</dbReference>